<organism evidence="1 2">
    <name type="scientific">Flavobacterium cupriresistens</name>
    <dbReference type="NCBI Taxonomy" id="2893885"/>
    <lineage>
        <taxon>Bacteria</taxon>
        <taxon>Pseudomonadati</taxon>
        <taxon>Bacteroidota</taxon>
        <taxon>Flavobacteriia</taxon>
        <taxon>Flavobacteriales</taxon>
        <taxon>Flavobacteriaceae</taxon>
        <taxon>Flavobacterium</taxon>
    </lineage>
</organism>
<evidence type="ECO:0000313" key="2">
    <source>
        <dbReference type="Proteomes" id="UP001273350"/>
    </source>
</evidence>
<keyword evidence="2" id="KW-1185">Reference proteome</keyword>
<dbReference type="InterPro" id="IPR019861">
    <property type="entry name" value="PorP/SprF_Bacteroidetes"/>
</dbReference>
<comment type="caution">
    <text evidence="1">The sequence shown here is derived from an EMBL/GenBank/DDBJ whole genome shotgun (WGS) entry which is preliminary data.</text>
</comment>
<dbReference type="RefSeq" id="WP_230005164.1">
    <property type="nucleotide sequence ID" value="NZ_CP087134.1"/>
</dbReference>
<protein>
    <submittedName>
        <fullName evidence="1">Type IX secretion system membrane protein PorP/SprF</fullName>
    </submittedName>
</protein>
<dbReference type="Proteomes" id="UP001273350">
    <property type="component" value="Unassembled WGS sequence"/>
</dbReference>
<gene>
    <name evidence="1" type="ORF">SGQ83_07585</name>
</gene>
<reference evidence="1 2" key="1">
    <citation type="submission" date="2023-11" db="EMBL/GenBank/DDBJ databases">
        <title>Unpublished Manusciprt.</title>
        <authorList>
            <person name="Saticioglu I.B."/>
            <person name="Ay H."/>
            <person name="Ajmi N."/>
            <person name="Altun S."/>
            <person name="Duman M."/>
        </authorList>
    </citation>
    <scope>NUCLEOTIDE SEQUENCE [LARGE SCALE GENOMIC DNA]</scope>
    <source>
        <strain evidence="1 2">Fl-318</strain>
    </source>
</reference>
<dbReference type="NCBIfam" id="TIGR03519">
    <property type="entry name" value="T9SS_PorP_fam"/>
    <property type="match status" value="1"/>
</dbReference>
<evidence type="ECO:0000313" key="1">
    <source>
        <dbReference type="EMBL" id="MDX6189203.1"/>
    </source>
</evidence>
<sequence length="329" mass="37519">MYSRFVSYITLLLISAHCFSQEGIPIYSDYLSDNYYLIHPSMAGAANCDKIRLTIRNQWFGHEDAPAFQTLSYNTRFDEKSAGGIILFNDKNGYYSQKGIQLTYAHHIMFSRDAIDLNQLSFGISGGITQSQLDETHFLDSGVTDPIIKGNVESETHVNFDIGTSYNYLDMYVHLTAKNILETKQNKDSNHETSNLRKYLFSTGYIFGNSDWLSWEPSVMFQFTEMTKEKTLDVNLKTYKNFSEGMLWAGLSYRTGLDTQHPVSGTSKQKLQYLTPIIGINYRNFLFAYTYSSVFGSVKFDNGAYHQLTLGVNLACRKEKYDCNCPAVN</sequence>
<proteinExistence type="predicted"/>
<dbReference type="EMBL" id="JAWXVI010000004">
    <property type="protein sequence ID" value="MDX6189203.1"/>
    <property type="molecule type" value="Genomic_DNA"/>
</dbReference>
<name>A0ABU4R9E6_9FLAO</name>
<accession>A0ABU4R9E6</accession>
<dbReference type="Pfam" id="PF11751">
    <property type="entry name" value="PorP_SprF"/>
    <property type="match status" value="1"/>
</dbReference>